<organism evidence="1 2">
    <name type="scientific">Pycnoporus cinnabarinus</name>
    <name type="common">Cinnabar-red polypore</name>
    <name type="synonym">Trametes cinnabarina</name>
    <dbReference type="NCBI Taxonomy" id="5643"/>
    <lineage>
        <taxon>Eukaryota</taxon>
        <taxon>Fungi</taxon>
        <taxon>Dikarya</taxon>
        <taxon>Basidiomycota</taxon>
        <taxon>Agaricomycotina</taxon>
        <taxon>Agaricomycetes</taxon>
        <taxon>Polyporales</taxon>
        <taxon>Polyporaceae</taxon>
        <taxon>Trametes</taxon>
    </lineage>
</organism>
<dbReference type="OMA" id="KNNQYDW"/>
<keyword evidence="2" id="KW-1185">Reference proteome</keyword>
<dbReference type="Proteomes" id="UP000029665">
    <property type="component" value="Unassembled WGS sequence"/>
</dbReference>
<dbReference type="EMBL" id="CCBP010000457">
    <property type="protein sequence ID" value="CDO77527.1"/>
    <property type="molecule type" value="Genomic_DNA"/>
</dbReference>
<comment type="caution">
    <text evidence="1">The sequence shown here is derived from an EMBL/GenBank/DDBJ whole genome shotgun (WGS) entry which is preliminary data.</text>
</comment>
<evidence type="ECO:0000313" key="1">
    <source>
        <dbReference type="EMBL" id="CDO77527.1"/>
    </source>
</evidence>
<name>A0A060SSK8_PYCCI</name>
<accession>A0A060SSK8</accession>
<proteinExistence type="predicted"/>
<protein>
    <submittedName>
        <fullName evidence="1">Uncharacterized protein</fullName>
    </submittedName>
</protein>
<gene>
    <name evidence="1" type="ORF">BN946_scf184912.g26</name>
</gene>
<evidence type="ECO:0000313" key="2">
    <source>
        <dbReference type="Proteomes" id="UP000029665"/>
    </source>
</evidence>
<dbReference type="AlphaFoldDB" id="A0A060SSK8"/>
<dbReference type="HOGENOM" id="CLU_029793_1_0_1"/>
<reference evidence="1" key="1">
    <citation type="submission" date="2014-01" db="EMBL/GenBank/DDBJ databases">
        <title>The genome of the white-rot fungus Pycnoporus cinnabarinus: a basidiomycete model with a versatile arsenal for lignocellulosic biomass breakdown.</title>
        <authorList>
            <person name="Levasseur A."/>
            <person name="Lomascolo A."/>
            <person name="Ruiz-Duenas F.J."/>
            <person name="Uzan E."/>
            <person name="Piumi F."/>
            <person name="Kues U."/>
            <person name="Ram A.F.J."/>
            <person name="Murat C."/>
            <person name="Haon M."/>
            <person name="Benoit I."/>
            <person name="Arfi Y."/>
            <person name="Chevret D."/>
            <person name="Drula E."/>
            <person name="Kwon M.J."/>
            <person name="Gouret P."/>
            <person name="Lesage-Meessen L."/>
            <person name="Lombard V."/>
            <person name="Mariette J."/>
            <person name="Noirot C."/>
            <person name="Park J."/>
            <person name="Patyshakuliyeva A."/>
            <person name="Wieneger R.A.B."/>
            <person name="Wosten H.A.B."/>
            <person name="Martin F."/>
            <person name="Coutinho P.M."/>
            <person name="de Vries R."/>
            <person name="Martinez A.T."/>
            <person name="Klopp C."/>
            <person name="Pontarotti P."/>
            <person name="Henrissat B."/>
            <person name="Record E."/>
        </authorList>
    </citation>
    <scope>NUCLEOTIDE SEQUENCE [LARGE SCALE GENOMIC DNA]</scope>
    <source>
        <strain evidence="1">BRFM137</strain>
    </source>
</reference>
<sequence>MFDSSKARGKNFGRYLKPLLNGELLVKARGKEIVYAAGLWPVRLHQHAVRVHFGLEGTMAVIPTEAFMDMISRDCPGSNKDKKKAASMRSFIVPEQLTVRGARSTAGMGPTMVIFAALVGKEHTLVMVDHNRLLRIHLMSRSKPWTADDFTPHSKSWAYLWSDNHGPDWIYERDNAEQRLDLWRDTILTGHRAGLSVSIPPSILDVMCSNQDVFNGYGQHTAHDLLHKLGIWPGMTPYSLCTDDTKYDHFKRALHEYAQQYQSPPYRARCLGVPNHPSALTYNYKSDDNYHMHYLLVYRKSTVRMSREDYNSFAKQGLFNPSHVIGEPYSFKDIELISVAYRDVAIYQYSRSGKDPIYSVISARPPAHWKYGGDDVTQILARDARSAGFSTTLGPASFHMFKNNQYDWTTNNEPGRKAKVHPDFYLLSPAS</sequence>
<dbReference type="OrthoDB" id="3263739at2759"/>